<evidence type="ECO:0000256" key="3">
    <source>
        <dbReference type="ARBA" id="ARBA00022617"/>
    </source>
</evidence>
<gene>
    <name evidence="8" type="ORF">NW762_013171</name>
</gene>
<dbReference type="GO" id="GO:0005506">
    <property type="term" value="F:iron ion binding"/>
    <property type="evidence" value="ECO:0007669"/>
    <property type="project" value="InterPro"/>
</dbReference>
<dbReference type="PRINTS" id="PR00465">
    <property type="entry name" value="EP450IV"/>
</dbReference>
<keyword evidence="9" id="KW-1185">Reference proteome</keyword>
<dbReference type="SUPFAM" id="SSF48264">
    <property type="entry name" value="Cytochrome P450"/>
    <property type="match status" value="1"/>
</dbReference>
<keyword evidence="4 7" id="KW-0479">Metal-binding</keyword>
<feature type="binding site" description="axial binding residue" evidence="7">
    <location>
        <position position="174"/>
    </location>
    <ligand>
        <name>heme</name>
        <dbReference type="ChEBI" id="CHEBI:30413"/>
    </ligand>
    <ligandPart>
        <name>Fe</name>
        <dbReference type="ChEBI" id="CHEBI:18248"/>
    </ligandPart>
</feature>
<name>A0A9W8V7R9_9HYPO</name>
<dbReference type="InterPro" id="IPR002403">
    <property type="entry name" value="Cyt_P450_E_grp-IV"/>
</dbReference>
<comment type="cofactor">
    <cofactor evidence="1 7">
        <name>heme</name>
        <dbReference type="ChEBI" id="CHEBI:30413"/>
    </cofactor>
</comment>
<accession>A0A9W8V7R9</accession>
<keyword evidence="6" id="KW-0503">Monooxygenase</keyword>
<sequence length="236" mass="26330">MQQKISDPIITLAIIGAILAGVFNTSINAAWNLCYLTQNPIWMEKLRTEVDIAINNHRLHQDETVTDVLHRFTLQDWETEFPLLELAMRETMRFTMSGTIVRKNIGSKNVPVGDTGSFIPPGSLAVYAAQDVHMNPETYRDPEKWDPSRHDVGRAEGATTPHSFLGWGSGNHPCPAMRFAKLNIVVPTVLFLATYDFTLCDAQGRTTKEPLPSLTFDRVGAGRPSGKVYMKCVSRV</sequence>
<evidence type="ECO:0000256" key="6">
    <source>
        <dbReference type="ARBA" id="ARBA00023033"/>
    </source>
</evidence>
<dbReference type="GO" id="GO:0016705">
    <property type="term" value="F:oxidoreductase activity, acting on paired donors, with incorporation or reduction of molecular oxygen"/>
    <property type="evidence" value="ECO:0007669"/>
    <property type="project" value="InterPro"/>
</dbReference>
<dbReference type="InterPro" id="IPR050529">
    <property type="entry name" value="CYP450_sterol_14alpha_dmase"/>
</dbReference>
<dbReference type="GO" id="GO:0020037">
    <property type="term" value="F:heme binding"/>
    <property type="evidence" value="ECO:0007669"/>
    <property type="project" value="InterPro"/>
</dbReference>
<dbReference type="InterPro" id="IPR036396">
    <property type="entry name" value="Cyt_P450_sf"/>
</dbReference>
<dbReference type="AlphaFoldDB" id="A0A9W8V7R9"/>
<evidence type="ECO:0000256" key="4">
    <source>
        <dbReference type="ARBA" id="ARBA00022723"/>
    </source>
</evidence>
<keyword evidence="5 7" id="KW-0408">Iron</keyword>
<comment type="similarity">
    <text evidence="2">Belongs to the cytochrome P450 family.</text>
</comment>
<dbReference type="GO" id="GO:0004497">
    <property type="term" value="F:monooxygenase activity"/>
    <property type="evidence" value="ECO:0007669"/>
    <property type="project" value="UniProtKB-KW"/>
</dbReference>
<dbReference type="Proteomes" id="UP001152049">
    <property type="component" value="Unassembled WGS sequence"/>
</dbReference>
<dbReference type="PANTHER" id="PTHR24304:SF2">
    <property type="entry name" value="24-HYDROXYCHOLESTEROL 7-ALPHA-HYDROXYLASE"/>
    <property type="match status" value="1"/>
</dbReference>
<dbReference type="InterPro" id="IPR001128">
    <property type="entry name" value="Cyt_P450"/>
</dbReference>
<dbReference type="Gene3D" id="1.10.630.10">
    <property type="entry name" value="Cytochrome P450"/>
    <property type="match status" value="1"/>
</dbReference>
<evidence type="ECO:0000256" key="1">
    <source>
        <dbReference type="ARBA" id="ARBA00001971"/>
    </source>
</evidence>
<protein>
    <recommendedName>
        <fullName evidence="10">Cytochrome P450 monooxygenase</fullName>
    </recommendedName>
</protein>
<dbReference type="PANTHER" id="PTHR24304">
    <property type="entry name" value="CYTOCHROME P450 FAMILY 7"/>
    <property type="match status" value="1"/>
</dbReference>
<reference evidence="8" key="1">
    <citation type="submission" date="2022-09" db="EMBL/GenBank/DDBJ databases">
        <title>Fusarium specimens isolated from Avocado Roots.</title>
        <authorList>
            <person name="Stajich J."/>
            <person name="Roper C."/>
            <person name="Heimlech-Rivalta G."/>
        </authorList>
    </citation>
    <scope>NUCLEOTIDE SEQUENCE</scope>
    <source>
        <strain evidence="8">CF00136</strain>
    </source>
</reference>
<evidence type="ECO:0000256" key="7">
    <source>
        <dbReference type="PIRSR" id="PIRSR602403-1"/>
    </source>
</evidence>
<keyword evidence="6" id="KW-0560">Oxidoreductase</keyword>
<keyword evidence="3 7" id="KW-0349">Heme</keyword>
<dbReference type="OrthoDB" id="1055148at2759"/>
<evidence type="ECO:0000313" key="8">
    <source>
        <dbReference type="EMBL" id="KAJ4247494.1"/>
    </source>
</evidence>
<dbReference type="Pfam" id="PF00067">
    <property type="entry name" value="p450"/>
    <property type="match status" value="1"/>
</dbReference>
<dbReference type="EMBL" id="JAOQAZ010000039">
    <property type="protein sequence ID" value="KAJ4247494.1"/>
    <property type="molecule type" value="Genomic_DNA"/>
</dbReference>
<comment type="caution">
    <text evidence="8">The sequence shown here is derived from an EMBL/GenBank/DDBJ whole genome shotgun (WGS) entry which is preliminary data.</text>
</comment>
<dbReference type="CDD" id="cd00302">
    <property type="entry name" value="cytochrome_P450"/>
    <property type="match status" value="1"/>
</dbReference>
<evidence type="ECO:0008006" key="10">
    <source>
        <dbReference type="Google" id="ProtNLM"/>
    </source>
</evidence>
<evidence type="ECO:0000256" key="5">
    <source>
        <dbReference type="ARBA" id="ARBA00023004"/>
    </source>
</evidence>
<evidence type="ECO:0000256" key="2">
    <source>
        <dbReference type="ARBA" id="ARBA00010617"/>
    </source>
</evidence>
<evidence type="ECO:0000313" key="9">
    <source>
        <dbReference type="Proteomes" id="UP001152049"/>
    </source>
</evidence>
<proteinExistence type="inferred from homology"/>
<organism evidence="8 9">
    <name type="scientific">Fusarium torreyae</name>
    <dbReference type="NCBI Taxonomy" id="1237075"/>
    <lineage>
        <taxon>Eukaryota</taxon>
        <taxon>Fungi</taxon>
        <taxon>Dikarya</taxon>
        <taxon>Ascomycota</taxon>
        <taxon>Pezizomycotina</taxon>
        <taxon>Sordariomycetes</taxon>
        <taxon>Hypocreomycetidae</taxon>
        <taxon>Hypocreales</taxon>
        <taxon>Nectriaceae</taxon>
        <taxon>Fusarium</taxon>
    </lineage>
</organism>